<comment type="catalytic activity">
    <reaction evidence="8">
        <text>a quaternary ammonium(out) + ATP + H2O = a quaternary ammonium(in) + ADP + phosphate + H(+)</text>
        <dbReference type="Rhea" id="RHEA:11036"/>
        <dbReference type="ChEBI" id="CHEBI:15377"/>
        <dbReference type="ChEBI" id="CHEBI:15378"/>
        <dbReference type="ChEBI" id="CHEBI:30616"/>
        <dbReference type="ChEBI" id="CHEBI:35267"/>
        <dbReference type="ChEBI" id="CHEBI:43474"/>
        <dbReference type="ChEBI" id="CHEBI:456216"/>
    </reaction>
</comment>
<dbReference type="GO" id="GO:0005886">
    <property type="term" value="C:plasma membrane"/>
    <property type="evidence" value="ECO:0007669"/>
    <property type="project" value="UniProtKB-SubCell"/>
</dbReference>
<dbReference type="PANTHER" id="PTHR43117">
    <property type="entry name" value="OSMOPROTECTANT IMPORT ATP-BINDING PROTEIN OSMV"/>
    <property type="match status" value="1"/>
</dbReference>
<keyword evidence="2 8" id="KW-0813">Transport</keyword>
<accession>A0A1I4MML1</accession>
<feature type="domain" description="CBS" evidence="10">
    <location>
        <begin position="315"/>
        <end position="371"/>
    </location>
</feature>
<keyword evidence="4 8" id="KW-0547">Nucleotide-binding</keyword>
<evidence type="ECO:0000259" key="10">
    <source>
        <dbReference type="PROSITE" id="PS51371"/>
    </source>
</evidence>
<evidence type="ECO:0000256" key="8">
    <source>
        <dbReference type="RuleBase" id="RU369116"/>
    </source>
</evidence>
<dbReference type="RefSeq" id="WP_090940042.1">
    <property type="nucleotide sequence ID" value="NZ_FOTS01000035.1"/>
</dbReference>
<dbReference type="GO" id="GO:0015418">
    <property type="term" value="F:ABC-type quaternary ammonium compound transporting activity"/>
    <property type="evidence" value="ECO:0007669"/>
    <property type="project" value="UniProtKB-EC"/>
</dbReference>
<dbReference type="OrthoDB" id="9780431at2"/>
<dbReference type="NCBIfam" id="TIGR01186">
    <property type="entry name" value="proV"/>
    <property type="match status" value="1"/>
</dbReference>
<keyword evidence="6 7" id="KW-0129">CBS domain</keyword>
<dbReference type="Pfam" id="PF00005">
    <property type="entry name" value="ABC_tran"/>
    <property type="match status" value="1"/>
</dbReference>
<dbReference type="PANTHER" id="PTHR43117:SF4">
    <property type="entry name" value="OSMOPROTECTANT IMPORT ATP-BINDING PROTEIN OSMV"/>
    <property type="match status" value="1"/>
</dbReference>
<dbReference type="PROSITE" id="PS50893">
    <property type="entry name" value="ABC_TRANSPORTER_2"/>
    <property type="match status" value="1"/>
</dbReference>
<dbReference type="InterPro" id="IPR003593">
    <property type="entry name" value="AAA+_ATPase"/>
</dbReference>
<comment type="similarity">
    <text evidence="1 8">Belongs to the ABC transporter superfamily.</text>
</comment>
<sequence>MIRFENIVKTYENGRTVVNGLNLHIKEGEILVLIGPSGCGKTTTMKMINRLVEPTKGKIFIKGDDISNLDPVQLRRNIGYVIQNIGLLPHMTIAENVALVPKLKKWDKDTYVARVNELLRMVNLDPEVYGSRYPNELSGGQQQRIGVIRAMAADPPIILMDEPFSALDPISREQLQDELVRLQEAISKTIIFVTHDIDEAIKIANRICIVKDGNIVQVDTPEKILRHPGNEFVKEFIGANRLQKTEILPSIQNIMVKPAAARPSKGLAEAIVQMKKQKVDTLLIVDYKQKLLGKVSVWDIHNNFQKEEILLKDVQNPIIHKIHVNQSLAEALQIISKHHIAYLPVVSEENELVGVITRSSLVDVMAERFQEAESSPVIEKGAILC</sequence>
<evidence type="ECO:0000256" key="5">
    <source>
        <dbReference type="ARBA" id="ARBA00022840"/>
    </source>
</evidence>
<dbReference type="SMART" id="SM00382">
    <property type="entry name" value="AAA"/>
    <property type="match status" value="1"/>
</dbReference>
<dbReference type="GO" id="GO:0016887">
    <property type="term" value="F:ATP hydrolysis activity"/>
    <property type="evidence" value="ECO:0007669"/>
    <property type="project" value="UniProtKB-UniRule"/>
</dbReference>
<keyword evidence="5 8" id="KW-0067">ATP-binding</keyword>
<dbReference type="SUPFAM" id="SSF52540">
    <property type="entry name" value="P-loop containing nucleoside triphosphate hydrolases"/>
    <property type="match status" value="1"/>
</dbReference>
<evidence type="ECO:0000256" key="1">
    <source>
        <dbReference type="ARBA" id="ARBA00005417"/>
    </source>
</evidence>
<dbReference type="AlphaFoldDB" id="A0A1I4MML1"/>
<keyword evidence="12" id="KW-1185">Reference proteome</keyword>
<dbReference type="InterPro" id="IPR000644">
    <property type="entry name" value="CBS_dom"/>
</dbReference>
<dbReference type="FunFam" id="3.40.50.300:FF:000425">
    <property type="entry name" value="Probable ABC transporter, ATP-binding subunit"/>
    <property type="match status" value="1"/>
</dbReference>
<keyword evidence="8" id="KW-0472">Membrane</keyword>
<evidence type="ECO:0000256" key="7">
    <source>
        <dbReference type="PROSITE-ProRule" id="PRU00703"/>
    </source>
</evidence>
<dbReference type="Gene3D" id="3.10.580.10">
    <property type="entry name" value="CBS-domain"/>
    <property type="match status" value="1"/>
</dbReference>
<evidence type="ECO:0000256" key="6">
    <source>
        <dbReference type="ARBA" id="ARBA00023122"/>
    </source>
</evidence>
<dbReference type="CDD" id="cd03295">
    <property type="entry name" value="ABC_OpuCA_Osmoprotection"/>
    <property type="match status" value="1"/>
</dbReference>
<dbReference type="GO" id="GO:0006865">
    <property type="term" value="P:amino acid transport"/>
    <property type="evidence" value="ECO:0007669"/>
    <property type="project" value="UniProtKB-UniRule"/>
</dbReference>
<evidence type="ECO:0000313" key="11">
    <source>
        <dbReference type="EMBL" id="SFM04256.1"/>
    </source>
</evidence>
<evidence type="ECO:0000256" key="2">
    <source>
        <dbReference type="ARBA" id="ARBA00022448"/>
    </source>
</evidence>
<dbReference type="SUPFAM" id="SSF54631">
    <property type="entry name" value="CBS-domain pair"/>
    <property type="match status" value="1"/>
</dbReference>
<dbReference type="Pfam" id="PF00571">
    <property type="entry name" value="CBS"/>
    <property type="match status" value="2"/>
</dbReference>
<feature type="domain" description="ABC transporter" evidence="9">
    <location>
        <begin position="2"/>
        <end position="237"/>
    </location>
</feature>
<name>A0A1I4MML1_9FIRM</name>
<dbReference type="InterPro" id="IPR027417">
    <property type="entry name" value="P-loop_NTPase"/>
</dbReference>
<evidence type="ECO:0000259" key="9">
    <source>
        <dbReference type="PROSITE" id="PS50893"/>
    </source>
</evidence>
<dbReference type="InterPro" id="IPR046342">
    <property type="entry name" value="CBS_dom_sf"/>
</dbReference>
<dbReference type="STRING" id="1123291.SAMN04490355_103531"/>
<evidence type="ECO:0000256" key="3">
    <source>
        <dbReference type="ARBA" id="ARBA00022737"/>
    </source>
</evidence>
<dbReference type="EC" id="7.6.2.9" evidence="8"/>
<dbReference type="InterPro" id="IPR003439">
    <property type="entry name" value="ABC_transporter-like_ATP-bd"/>
</dbReference>
<proteinExistence type="inferred from homology"/>
<dbReference type="SMART" id="SM00116">
    <property type="entry name" value="CBS"/>
    <property type="match status" value="2"/>
</dbReference>
<dbReference type="EMBL" id="FOTS01000035">
    <property type="protein sequence ID" value="SFM04256.1"/>
    <property type="molecule type" value="Genomic_DNA"/>
</dbReference>
<dbReference type="InterPro" id="IPR005892">
    <property type="entry name" value="Gly-betaine_transp_ATP-bd"/>
</dbReference>
<comment type="subcellular location">
    <subcellularLocation>
        <location evidence="8">Cell inner membrane</location>
        <topology evidence="8">Peripheral membrane protein</topology>
    </subcellularLocation>
</comment>
<evidence type="ECO:0000256" key="4">
    <source>
        <dbReference type="ARBA" id="ARBA00022741"/>
    </source>
</evidence>
<organism evidence="11 12">
    <name type="scientific">Pelosinus propionicus DSM 13327</name>
    <dbReference type="NCBI Taxonomy" id="1123291"/>
    <lineage>
        <taxon>Bacteria</taxon>
        <taxon>Bacillati</taxon>
        <taxon>Bacillota</taxon>
        <taxon>Negativicutes</taxon>
        <taxon>Selenomonadales</taxon>
        <taxon>Sporomusaceae</taxon>
        <taxon>Pelosinus</taxon>
    </lineage>
</organism>
<dbReference type="PROSITE" id="PS51371">
    <property type="entry name" value="CBS"/>
    <property type="match status" value="1"/>
</dbReference>
<keyword evidence="8" id="KW-0997">Cell inner membrane</keyword>
<dbReference type="GO" id="GO:0005524">
    <property type="term" value="F:ATP binding"/>
    <property type="evidence" value="ECO:0007669"/>
    <property type="project" value="UniProtKB-UniRule"/>
</dbReference>
<gene>
    <name evidence="11" type="ORF">SAMN04490355_103531</name>
</gene>
<keyword evidence="3" id="KW-0677">Repeat</keyword>
<dbReference type="GO" id="GO:0031460">
    <property type="term" value="P:glycine betaine transport"/>
    <property type="evidence" value="ECO:0007669"/>
    <property type="project" value="InterPro"/>
</dbReference>
<protein>
    <recommendedName>
        <fullName evidence="8">Quaternary amine transport ATP-binding protein</fullName>
        <ecNumber evidence="8">7.6.2.9</ecNumber>
    </recommendedName>
</protein>
<dbReference type="InterPro" id="IPR017871">
    <property type="entry name" value="ABC_transporter-like_CS"/>
</dbReference>
<reference evidence="12" key="1">
    <citation type="submission" date="2016-10" db="EMBL/GenBank/DDBJ databases">
        <authorList>
            <person name="Varghese N."/>
            <person name="Submissions S."/>
        </authorList>
    </citation>
    <scope>NUCLEOTIDE SEQUENCE [LARGE SCALE GENOMIC DNA]</scope>
    <source>
        <strain evidence="12">DSM 13327</strain>
    </source>
</reference>
<comment type="subunit">
    <text evidence="8">The complex is probably composed of two ATP-binding proteins, two transmembrane proteins and a solute-binding protein.</text>
</comment>
<dbReference type="PROSITE" id="PS00211">
    <property type="entry name" value="ABC_TRANSPORTER_1"/>
    <property type="match status" value="1"/>
</dbReference>
<dbReference type="Gene3D" id="3.40.50.300">
    <property type="entry name" value="P-loop containing nucleotide triphosphate hydrolases"/>
    <property type="match status" value="1"/>
</dbReference>
<keyword evidence="8" id="KW-1003">Cell membrane</keyword>
<dbReference type="Proteomes" id="UP000199520">
    <property type="component" value="Unassembled WGS sequence"/>
</dbReference>
<evidence type="ECO:0000313" key="12">
    <source>
        <dbReference type="Proteomes" id="UP000199520"/>
    </source>
</evidence>